<dbReference type="PANTHER" id="PTHR33127:SF28">
    <property type="entry name" value="CDC68-LIKE PROTEIN-RELATED"/>
    <property type="match status" value="1"/>
</dbReference>
<organism evidence="2 3">
    <name type="scientific">Raphanus sativus</name>
    <name type="common">Radish</name>
    <name type="synonym">Raphanus raphanistrum var. sativus</name>
    <dbReference type="NCBI Taxonomy" id="3726"/>
    <lineage>
        <taxon>Eukaryota</taxon>
        <taxon>Viridiplantae</taxon>
        <taxon>Streptophyta</taxon>
        <taxon>Embryophyta</taxon>
        <taxon>Tracheophyta</taxon>
        <taxon>Spermatophyta</taxon>
        <taxon>Magnoliopsida</taxon>
        <taxon>eudicotyledons</taxon>
        <taxon>Gunneridae</taxon>
        <taxon>Pentapetalae</taxon>
        <taxon>rosids</taxon>
        <taxon>malvids</taxon>
        <taxon>Brassicales</taxon>
        <taxon>Brassicaceae</taxon>
        <taxon>Brassiceae</taxon>
        <taxon>Raphanus</taxon>
    </lineage>
</organism>
<dbReference type="RefSeq" id="XP_056850862.1">
    <property type="nucleotide sequence ID" value="XM_056994882.1"/>
</dbReference>
<dbReference type="GeneID" id="108824949"/>
<reference evidence="2" key="1">
    <citation type="journal article" date="2019" name="Database">
        <title>The radish genome database (RadishGD): an integrated information resource for radish genomics.</title>
        <authorList>
            <person name="Yu H.J."/>
            <person name="Baek S."/>
            <person name="Lee Y.J."/>
            <person name="Cho A."/>
            <person name="Mun J.H."/>
        </authorList>
    </citation>
    <scope>NUCLEOTIDE SEQUENCE [LARGE SCALE GENOMIC DNA]</scope>
    <source>
        <strain evidence="2">cv. WK10039</strain>
    </source>
</reference>
<dbReference type="PANTHER" id="PTHR33127">
    <property type="entry name" value="TRANSMEMBRANE PROTEIN"/>
    <property type="match status" value="1"/>
</dbReference>
<evidence type="ECO:0000313" key="2">
    <source>
        <dbReference type="Proteomes" id="UP000504610"/>
    </source>
</evidence>
<accession>A0A9W3CH76</accession>
<evidence type="ECO:0000313" key="3">
    <source>
        <dbReference type="RefSeq" id="XP_056850862.1"/>
    </source>
</evidence>
<dbReference type="InterPro" id="IPR001810">
    <property type="entry name" value="F-box_dom"/>
</dbReference>
<dbReference type="AlphaFoldDB" id="A0A9W3CH76"/>
<dbReference type="OrthoDB" id="1863935at2759"/>
<reference evidence="3" key="2">
    <citation type="submission" date="2025-08" db="UniProtKB">
        <authorList>
            <consortium name="RefSeq"/>
        </authorList>
    </citation>
    <scope>IDENTIFICATION</scope>
    <source>
        <tissue evidence="3">Leaf</tissue>
    </source>
</reference>
<dbReference type="InterPro" id="IPR036047">
    <property type="entry name" value="F-box-like_dom_sf"/>
</dbReference>
<protein>
    <submittedName>
        <fullName evidence="3">F-box protein At4g00893-like</fullName>
    </submittedName>
</protein>
<dbReference type="SMART" id="SM00256">
    <property type="entry name" value="FBOX"/>
    <property type="match status" value="1"/>
</dbReference>
<dbReference type="Gene3D" id="1.20.1280.50">
    <property type="match status" value="1"/>
</dbReference>
<dbReference type="SUPFAM" id="SSF50965">
    <property type="entry name" value="Galactose oxidase, central domain"/>
    <property type="match status" value="1"/>
</dbReference>
<dbReference type="KEGG" id="rsz:108824949"/>
<dbReference type="SUPFAM" id="SSF81383">
    <property type="entry name" value="F-box domain"/>
    <property type="match status" value="1"/>
</dbReference>
<dbReference type="Pfam" id="PF00646">
    <property type="entry name" value="F-box"/>
    <property type="match status" value="1"/>
</dbReference>
<feature type="domain" description="F-box" evidence="1">
    <location>
        <begin position="30"/>
        <end position="76"/>
    </location>
</feature>
<sequence>MTGQREKLILSKEDVNNNNNNNNGTWSNSVPTFSDLPSCLLELILSFLLLKDNISASAVCKAWRTAAEYVRVVEKHPWVIYIPLCGTLIDLFDPLPWKRYTLNLPEMDGSFVCYSKDGWLLMRRTNLVDLFFFNPYTRELITLPKYNSQFQKIAFSSAPTSGTCVSVTLNFSLKYLLSIRICYPGATEWITMEFPFSLDFDPFRHSNLIYANDHFFYFTGGILFEFDPATRTLNHQAWDEYRRPHGRFFYLMEQKGELFLMYACGSVTPKVYKLSSSKWEEISSATFDGLTIFASRYSSVTRMDVLGLRNSVYLAKYGSYGMQCEFYSFREGRLLKPLIVSQMLDEPNFVEGLWIEPPPCKDVLDFKLRKGKAKVTIAL</sequence>
<dbReference type="Pfam" id="PF03478">
    <property type="entry name" value="Beta-prop_KIB1-4"/>
    <property type="match status" value="1"/>
</dbReference>
<proteinExistence type="predicted"/>
<evidence type="ECO:0000259" key="1">
    <source>
        <dbReference type="PROSITE" id="PS50181"/>
    </source>
</evidence>
<dbReference type="Proteomes" id="UP000504610">
    <property type="component" value="Chromosome 9"/>
</dbReference>
<gene>
    <name evidence="3" type="primary">LOC108824949</name>
</gene>
<dbReference type="InterPro" id="IPR011043">
    <property type="entry name" value="Gal_Oxase/kelch_b-propeller"/>
</dbReference>
<keyword evidence="2" id="KW-1185">Reference proteome</keyword>
<name>A0A9W3CH76_RAPSA</name>
<dbReference type="PROSITE" id="PS50181">
    <property type="entry name" value="FBOX"/>
    <property type="match status" value="1"/>
</dbReference>
<dbReference type="InterPro" id="IPR005174">
    <property type="entry name" value="KIB1-4_b-propeller"/>
</dbReference>